<dbReference type="EMBL" id="CP000490">
    <property type="protein sequence ID" value="ABL71844.1"/>
    <property type="molecule type" value="Genomic_DNA"/>
</dbReference>
<dbReference type="CDD" id="cd19958">
    <property type="entry name" value="pyocin_knob"/>
    <property type="match status" value="1"/>
</dbReference>
<dbReference type="EnsemblBacteria" id="ABL71844">
    <property type="protein sequence ID" value="ABL71844"/>
    <property type="gene ID" value="Pden_3778"/>
</dbReference>
<dbReference type="GeneID" id="93453435"/>
<dbReference type="Pfam" id="PF00149">
    <property type="entry name" value="Metallophos"/>
    <property type="match status" value="1"/>
</dbReference>
<dbReference type="HOGENOM" id="CLU_363247_0_0_5"/>
<reference evidence="3" key="1">
    <citation type="submission" date="2006-12" db="EMBL/GenBank/DDBJ databases">
        <title>Complete sequence of chromosome 2 of Paracoccus denitrificans PD1222.</title>
        <authorList>
            <person name="Copeland A."/>
            <person name="Lucas S."/>
            <person name="Lapidus A."/>
            <person name="Barry K."/>
            <person name="Detter J.C."/>
            <person name="Glavina del Rio T."/>
            <person name="Hammon N."/>
            <person name="Israni S."/>
            <person name="Dalin E."/>
            <person name="Tice H."/>
            <person name="Pitluck S."/>
            <person name="Munk A.C."/>
            <person name="Brettin T."/>
            <person name="Bruce D."/>
            <person name="Han C."/>
            <person name="Tapia R."/>
            <person name="Gilna P."/>
            <person name="Schmutz J."/>
            <person name="Larimer F."/>
            <person name="Land M."/>
            <person name="Hauser L."/>
            <person name="Kyrpides N."/>
            <person name="Lykidis A."/>
            <person name="Spiro S."/>
            <person name="Richardson D.J."/>
            <person name="Moir J.W.B."/>
            <person name="Ferguson S.J."/>
            <person name="van Spanning R.J.M."/>
            <person name="Richardson P."/>
        </authorList>
    </citation>
    <scope>NUCLEOTIDE SEQUENCE [LARGE SCALE GENOMIC DNA]</scope>
    <source>
        <strain evidence="3">Pd 1222</strain>
    </source>
</reference>
<evidence type="ECO:0000259" key="1">
    <source>
        <dbReference type="Pfam" id="PF00149"/>
    </source>
</evidence>
<gene>
    <name evidence="2" type="ordered locus">Pden_3778</name>
</gene>
<evidence type="ECO:0000313" key="2">
    <source>
        <dbReference type="EMBL" id="ABL71844.1"/>
    </source>
</evidence>
<dbReference type="AlphaFoldDB" id="A1B8K0"/>
<dbReference type="Gene3D" id="3.60.21.10">
    <property type="match status" value="1"/>
</dbReference>
<dbReference type="GO" id="GO:0016787">
    <property type="term" value="F:hydrolase activity"/>
    <property type="evidence" value="ECO:0007669"/>
    <property type="project" value="InterPro"/>
</dbReference>
<dbReference type="InterPro" id="IPR029052">
    <property type="entry name" value="Metallo-depent_PP-like"/>
</dbReference>
<dbReference type="KEGG" id="pde:Pden_3778"/>
<feature type="domain" description="Calcineurin-like phosphoesterase" evidence="1">
    <location>
        <begin position="219"/>
        <end position="422"/>
    </location>
</feature>
<dbReference type="SUPFAM" id="SSF56300">
    <property type="entry name" value="Metallo-dependent phosphatases"/>
    <property type="match status" value="1"/>
</dbReference>
<dbReference type="InterPro" id="IPR004843">
    <property type="entry name" value="Calcineurin-like_PHP"/>
</dbReference>
<accession>A1B8K0</accession>
<name>A1B8K0_PARDP</name>
<proteinExistence type="predicted"/>
<organism evidence="2 3">
    <name type="scientific">Paracoccus denitrificans (strain Pd 1222)</name>
    <dbReference type="NCBI Taxonomy" id="318586"/>
    <lineage>
        <taxon>Bacteria</taxon>
        <taxon>Pseudomonadati</taxon>
        <taxon>Pseudomonadota</taxon>
        <taxon>Alphaproteobacteria</taxon>
        <taxon>Rhodobacterales</taxon>
        <taxon>Paracoccaceae</taxon>
        <taxon>Paracoccus</taxon>
    </lineage>
</organism>
<dbReference type="OrthoDB" id="7366994at2"/>
<dbReference type="eggNOG" id="COG1409">
    <property type="taxonomic scope" value="Bacteria"/>
</dbReference>
<protein>
    <submittedName>
        <fullName evidence="2">Metallophosphoesterase</fullName>
    </submittedName>
</protein>
<evidence type="ECO:0000313" key="3">
    <source>
        <dbReference type="Proteomes" id="UP000000361"/>
    </source>
</evidence>
<dbReference type="RefSeq" id="WP_011750013.1">
    <property type="nucleotide sequence ID" value="NC_008687.1"/>
</dbReference>
<sequence length="769" mass="83184">MTVESAKNKAGPFNVTGTSGTFPRKFLLLDEDHLRVIRVRDGQETDLTTGIGHTGIGTADGTVVISAGIEPGDTIYLLRAVPNTQRSDYNDQGRVRPGQVESDLDLVVMQIQDVSERAERSLTLPVSSELGGEAAMQAALDAPGYAAQAQAAAAMAQAYGLGFQSREAFLAAAQSGILNLLPDGTAIHVVDRLYIRRAGSTTIPGLPGWDHPRTVHKSILTGDWQARLEYPAEIDAVLDVFDDMQRWHGDVDDICHVGDIVERATQHNTGDISAVYSYDRLLPALWARTALPRVYFIPGNHDSDGAGLTQHQYARSQHTYMDYIGRRFFTVRMGNLLRVFMGTMAGDGGGNIHTTTLYWFDQILQRNAGCNIEVYLHQPLYGYADYVEDSAAVQYKSVCDRIVTSLERVDNVAFVCSGHIARPEDLPNYYDAYGTRMFSVNMHIPRMTETGAPAARPYGVIEYRRGSNSAIVRMWNAATHSWLAGRDVPITYKYPLDLGAGVPDFDGRYAAQASWPSFDGVLQIQRDIRENSHNAGTPEAPNWTSDQGFRPGLRMVLMELGPDDAKAGDGLSIDWWVPASATVPDATDAHNDIAGNYLAGRGGVRREVGLDGNPTGELAFQLGTTGLVSGLRDVLTVRGSDGRAFAPESFIGNALPELGLLAALGLDNTLFDKGFIGENGNVNTLGEPGIYRIASGAVAATITGLPYTGSGGIFIVLNPAAVPSSRPVAVANQIQIWIARAVGDGGLIYYRVCNSGSWVSWRLISTTVV</sequence>
<dbReference type="Proteomes" id="UP000000361">
    <property type="component" value="Chromosome 2"/>
</dbReference>
<dbReference type="STRING" id="318586.Pden_3778"/>
<keyword evidence="3" id="KW-1185">Reference proteome</keyword>